<feature type="compositionally biased region" description="Basic and acidic residues" evidence="4">
    <location>
        <begin position="268"/>
        <end position="278"/>
    </location>
</feature>
<dbReference type="PROSITE" id="PS01124">
    <property type="entry name" value="HTH_ARAC_FAMILY_2"/>
    <property type="match status" value="1"/>
</dbReference>
<evidence type="ECO:0000313" key="7">
    <source>
        <dbReference type="EMBL" id="SIQ49119.1"/>
    </source>
</evidence>
<feature type="compositionally biased region" description="Low complexity" evidence="4">
    <location>
        <begin position="284"/>
        <end position="295"/>
    </location>
</feature>
<evidence type="ECO:0000256" key="3">
    <source>
        <dbReference type="ARBA" id="ARBA00023163"/>
    </source>
</evidence>
<dbReference type="SMART" id="SM00342">
    <property type="entry name" value="HTH_ARAC"/>
    <property type="match status" value="1"/>
</dbReference>
<dbReference type="InterPro" id="IPR018060">
    <property type="entry name" value="HTH_AraC"/>
</dbReference>
<keyword evidence="1" id="KW-0805">Transcription regulation</keyword>
<evidence type="ECO:0000256" key="1">
    <source>
        <dbReference type="ARBA" id="ARBA00023015"/>
    </source>
</evidence>
<dbReference type="STRING" id="159291.SAMN05920897_109138"/>
<evidence type="ECO:0000259" key="6">
    <source>
        <dbReference type="PROSITE" id="PS01124"/>
    </source>
</evidence>
<sequence length="437" mass="48521">MTHPATQPGLIAFSVVSLLGSTNCLIFGLLSWKTYRKHPRGTPHYNAAPWLLALFLALSAGFASAWYQDSLSYRIAPHLLPFTFSFRLLYGPLIFGFSWALLGHSTPSRFRTALHLTPFYVHLVLLVPLMGRSGGEKILFWEQTRWISQFYSMAIILQIVHLLVYMICTLAVIQRSTRPPLTVWNPTAGLRAPSSRREELSWLSNILVAVAVVLGIFTFMTGAFILGASPEIILFTRRMNEALLFVAIHLLAYQGIRYGTLLAPSETPQRRGLDRSQTEEASQADNTGGATAADAPQDSKEHFDLSDSAAQALARQADEHIRRTLAFLDPALSPGDLAQEMDVHPHNLSHAINNVLGQRFSHYMNGYRAEYARRLLISSSHGATPLTEIARMSGFRSKSCFNATFRSCYGCTPSEFRKKSAVSPGPSRSDHSSPSHE</sequence>
<dbReference type="Gene3D" id="1.10.10.60">
    <property type="entry name" value="Homeodomain-like"/>
    <property type="match status" value="1"/>
</dbReference>
<name>A0A1N6T713_9SPIO</name>
<feature type="transmembrane region" description="Helical" evidence="5">
    <location>
        <begin position="206"/>
        <end position="230"/>
    </location>
</feature>
<dbReference type="EMBL" id="FTMS01000009">
    <property type="protein sequence ID" value="SIQ49119.1"/>
    <property type="molecule type" value="Genomic_DNA"/>
</dbReference>
<dbReference type="PROSITE" id="PS00041">
    <property type="entry name" value="HTH_ARAC_FAMILY_1"/>
    <property type="match status" value="1"/>
</dbReference>
<dbReference type="RefSeq" id="WP_076488840.1">
    <property type="nucleotide sequence ID" value="NZ_FTMS01000009.1"/>
</dbReference>
<feature type="region of interest" description="Disordered" evidence="4">
    <location>
        <begin position="266"/>
        <end position="301"/>
    </location>
</feature>
<protein>
    <submittedName>
        <fullName evidence="7">AraC-type DNA-binding protein</fullName>
    </submittedName>
</protein>
<keyword evidence="5" id="KW-1133">Transmembrane helix</keyword>
<dbReference type="PRINTS" id="PR00032">
    <property type="entry name" value="HTHARAC"/>
</dbReference>
<feature type="transmembrane region" description="Helical" evidence="5">
    <location>
        <begin position="12"/>
        <end position="35"/>
    </location>
</feature>
<evidence type="ECO:0000313" key="8">
    <source>
        <dbReference type="Proteomes" id="UP000186400"/>
    </source>
</evidence>
<keyword evidence="5" id="KW-0812">Transmembrane</keyword>
<dbReference type="InterPro" id="IPR018062">
    <property type="entry name" value="HTH_AraC-typ_CS"/>
</dbReference>
<organism evidence="7 8">
    <name type="scientific">Alkalispirochaeta americana</name>
    <dbReference type="NCBI Taxonomy" id="159291"/>
    <lineage>
        <taxon>Bacteria</taxon>
        <taxon>Pseudomonadati</taxon>
        <taxon>Spirochaetota</taxon>
        <taxon>Spirochaetia</taxon>
        <taxon>Spirochaetales</taxon>
        <taxon>Spirochaetaceae</taxon>
        <taxon>Alkalispirochaeta</taxon>
    </lineage>
</organism>
<dbReference type="PANTHER" id="PTHR43280">
    <property type="entry name" value="ARAC-FAMILY TRANSCRIPTIONAL REGULATOR"/>
    <property type="match status" value="1"/>
</dbReference>
<dbReference type="Pfam" id="PF12833">
    <property type="entry name" value="HTH_18"/>
    <property type="match status" value="1"/>
</dbReference>
<keyword evidence="3" id="KW-0804">Transcription</keyword>
<dbReference type="GO" id="GO:0003700">
    <property type="term" value="F:DNA-binding transcription factor activity"/>
    <property type="evidence" value="ECO:0007669"/>
    <property type="project" value="InterPro"/>
</dbReference>
<dbReference type="Proteomes" id="UP000186400">
    <property type="component" value="Unassembled WGS sequence"/>
</dbReference>
<keyword evidence="5" id="KW-0472">Membrane</keyword>
<dbReference type="OrthoDB" id="369676at2"/>
<feature type="transmembrane region" description="Helical" evidence="5">
    <location>
        <begin position="113"/>
        <end position="130"/>
    </location>
</feature>
<accession>A0A1N6T713</accession>
<proteinExistence type="predicted"/>
<feature type="transmembrane region" description="Helical" evidence="5">
    <location>
        <begin position="47"/>
        <end position="67"/>
    </location>
</feature>
<evidence type="ECO:0000256" key="5">
    <source>
        <dbReference type="SAM" id="Phobius"/>
    </source>
</evidence>
<feature type="domain" description="HTH araC/xylS-type" evidence="6">
    <location>
        <begin position="311"/>
        <end position="419"/>
    </location>
</feature>
<reference evidence="8" key="1">
    <citation type="submission" date="2017-01" db="EMBL/GenBank/DDBJ databases">
        <authorList>
            <person name="Varghese N."/>
            <person name="Submissions S."/>
        </authorList>
    </citation>
    <scope>NUCLEOTIDE SEQUENCE [LARGE SCALE GENOMIC DNA]</scope>
    <source>
        <strain evidence="8">ASpG1</strain>
    </source>
</reference>
<dbReference type="AlphaFoldDB" id="A0A1N6T713"/>
<dbReference type="InterPro" id="IPR009057">
    <property type="entry name" value="Homeodomain-like_sf"/>
</dbReference>
<feature type="compositionally biased region" description="Basic and acidic residues" evidence="4">
    <location>
        <begin position="428"/>
        <end position="437"/>
    </location>
</feature>
<dbReference type="SUPFAM" id="SSF46689">
    <property type="entry name" value="Homeodomain-like"/>
    <property type="match status" value="1"/>
</dbReference>
<feature type="region of interest" description="Disordered" evidence="4">
    <location>
        <begin position="416"/>
        <end position="437"/>
    </location>
</feature>
<keyword evidence="2 7" id="KW-0238">DNA-binding</keyword>
<dbReference type="PANTHER" id="PTHR43280:SF2">
    <property type="entry name" value="HTH-TYPE TRANSCRIPTIONAL REGULATOR EXSA"/>
    <property type="match status" value="1"/>
</dbReference>
<gene>
    <name evidence="7" type="ORF">SAMN05920897_109138</name>
</gene>
<evidence type="ECO:0000256" key="4">
    <source>
        <dbReference type="SAM" id="MobiDB-lite"/>
    </source>
</evidence>
<dbReference type="GO" id="GO:0043565">
    <property type="term" value="F:sequence-specific DNA binding"/>
    <property type="evidence" value="ECO:0007669"/>
    <property type="project" value="InterPro"/>
</dbReference>
<evidence type="ECO:0000256" key="2">
    <source>
        <dbReference type="ARBA" id="ARBA00023125"/>
    </source>
</evidence>
<dbReference type="InterPro" id="IPR020449">
    <property type="entry name" value="Tscrpt_reg_AraC-type_HTH"/>
</dbReference>
<feature type="transmembrane region" description="Helical" evidence="5">
    <location>
        <begin position="79"/>
        <end position="101"/>
    </location>
</feature>
<feature type="transmembrane region" description="Helical" evidence="5">
    <location>
        <begin position="150"/>
        <end position="173"/>
    </location>
</feature>
<keyword evidence="8" id="KW-1185">Reference proteome</keyword>